<gene>
    <name evidence="2" type="ORF">PGTG_15981</name>
</gene>
<dbReference type="InParanoid" id="E3L0S9"/>
<dbReference type="EMBL" id="DS178329">
    <property type="protein sequence ID" value="EFP90133.1"/>
    <property type="molecule type" value="Genomic_DNA"/>
</dbReference>
<evidence type="ECO:0000313" key="3">
    <source>
        <dbReference type="Proteomes" id="UP000008783"/>
    </source>
</evidence>
<reference evidence="3" key="2">
    <citation type="journal article" date="2011" name="Proc. Natl. Acad. Sci. U.S.A.">
        <title>Obligate biotrophy features unraveled by the genomic analysis of rust fungi.</title>
        <authorList>
            <person name="Duplessis S."/>
            <person name="Cuomo C.A."/>
            <person name="Lin Y.-C."/>
            <person name="Aerts A."/>
            <person name="Tisserant E."/>
            <person name="Veneault-Fourrey C."/>
            <person name="Joly D.L."/>
            <person name="Hacquard S."/>
            <person name="Amselem J."/>
            <person name="Cantarel B.L."/>
            <person name="Chiu R."/>
            <person name="Coutinho P.M."/>
            <person name="Feau N."/>
            <person name="Field M."/>
            <person name="Frey P."/>
            <person name="Gelhaye E."/>
            <person name="Goldberg J."/>
            <person name="Grabherr M.G."/>
            <person name="Kodira C.D."/>
            <person name="Kohler A."/>
            <person name="Kuees U."/>
            <person name="Lindquist E.A."/>
            <person name="Lucas S.M."/>
            <person name="Mago R."/>
            <person name="Mauceli E."/>
            <person name="Morin E."/>
            <person name="Murat C."/>
            <person name="Pangilinan J.L."/>
            <person name="Park R."/>
            <person name="Pearson M."/>
            <person name="Quesneville H."/>
            <person name="Rouhier N."/>
            <person name="Sakthikumar S."/>
            <person name="Salamov A.A."/>
            <person name="Schmutz J."/>
            <person name="Selles B."/>
            <person name="Shapiro H."/>
            <person name="Tanguay P."/>
            <person name="Tuskan G.A."/>
            <person name="Henrissat B."/>
            <person name="Van de Peer Y."/>
            <person name="Rouze P."/>
            <person name="Ellis J.G."/>
            <person name="Dodds P.N."/>
            <person name="Schein J.E."/>
            <person name="Zhong S."/>
            <person name="Hamelin R.C."/>
            <person name="Grigoriev I.V."/>
            <person name="Szabo L.J."/>
            <person name="Martin F."/>
        </authorList>
    </citation>
    <scope>NUCLEOTIDE SEQUENCE [LARGE SCALE GENOMIC DNA]</scope>
    <source>
        <strain evidence="3">CRL 75-36-700-3 / race SCCL</strain>
    </source>
</reference>
<evidence type="ECO:0000313" key="2">
    <source>
        <dbReference type="EMBL" id="EFP90133.1"/>
    </source>
</evidence>
<name>E3L0S9_PUCGT</name>
<protein>
    <submittedName>
        <fullName evidence="2">Uncharacterized protein</fullName>
    </submittedName>
</protein>
<dbReference type="RefSeq" id="XP_003334552.1">
    <property type="nucleotide sequence ID" value="XM_003334504.1"/>
</dbReference>
<dbReference type="KEGG" id="pgr:PGTG_15981"/>
<dbReference type="Proteomes" id="UP000008783">
    <property type="component" value="Unassembled WGS sequence"/>
</dbReference>
<accession>E3L0S9</accession>
<dbReference type="GeneID" id="10546192"/>
<proteinExistence type="predicted"/>
<reference key="1">
    <citation type="submission" date="2007-01" db="EMBL/GenBank/DDBJ databases">
        <title>The Genome Sequence of Puccinia graminis f. sp. tritici Strain CRL 75-36-700-3.</title>
        <authorList>
            <consortium name="The Broad Institute Genome Sequencing Platform"/>
            <person name="Birren B."/>
            <person name="Lander E."/>
            <person name="Galagan J."/>
            <person name="Nusbaum C."/>
            <person name="Devon K."/>
            <person name="Cuomo C."/>
            <person name="Jaffe D."/>
            <person name="Butler J."/>
            <person name="Alvarez P."/>
            <person name="Gnerre S."/>
            <person name="Grabherr M."/>
            <person name="Mauceli E."/>
            <person name="Brockman W."/>
            <person name="Young S."/>
            <person name="LaButti K."/>
            <person name="Sykes S."/>
            <person name="DeCaprio D."/>
            <person name="Crawford M."/>
            <person name="Koehrsen M."/>
            <person name="Engels R."/>
            <person name="Montgomery P."/>
            <person name="Pearson M."/>
            <person name="Howarth C."/>
            <person name="Larson L."/>
            <person name="White J."/>
            <person name="Zeng Q."/>
            <person name="Kodira C."/>
            <person name="Yandava C."/>
            <person name="Alvarado L."/>
            <person name="O'Leary S."/>
            <person name="Szabo L."/>
            <person name="Dean R."/>
            <person name="Schein J."/>
        </authorList>
    </citation>
    <scope>NUCLEOTIDE SEQUENCE</scope>
    <source>
        <strain>CRL 75-36-700-3</strain>
    </source>
</reference>
<evidence type="ECO:0000256" key="1">
    <source>
        <dbReference type="SAM" id="MobiDB-lite"/>
    </source>
</evidence>
<dbReference type="HOGENOM" id="CLU_1595361_0_0_1"/>
<feature type="region of interest" description="Disordered" evidence="1">
    <location>
        <begin position="135"/>
        <end position="167"/>
    </location>
</feature>
<sequence>MGRGLYSGSCSSICWVRLSQLAGTLSPLCSGRRARKLRLVRPNLSKRLLSTVKLDSAEDWRGEHTKFFFFWSTRIDGLTERSREREEEGKRAVHVRRGFGLKDYNGGAVGDRVMGGNQLACQEKGLRLSPALHTHADAHKERKPGKACPNRTQLRPRQVEVSMEPHT</sequence>
<dbReference type="AlphaFoldDB" id="E3L0S9"/>
<organism evidence="2 3">
    <name type="scientific">Puccinia graminis f. sp. tritici (strain CRL 75-36-700-3 / race SCCL)</name>
    <name type="common">Black stem rust fungus</name>
    <dbReference type="NCBI Taxonomy" id="418459"/>
    <lineage>
        <taxon>Eukaryota</taxon>
        <taxon>Fungi</taxon>
        <taxon>Dikarya</taxon>
        <taxon>Basidiomycota</taxon>
        <taxon>Pucciniomycotina</taxon>
        <taxon>Pucciniomycetes</taxon>
        <taxon>Pucciniales</taxon>
        <taxon>Pucciniaceae</taxon>
        <taxon>Puccinia</taxon>
    </lineage>
</organism>
<dbReference type="VEuPathDB" id="FungiDB:PGTG_15981"/>
<keyword evidence="3" id="KW-1185">Reference proteome</keyword>